<proteinExistence type="predicted"/>
<name>A0A8R7P9T7_TRIUA</name>
<evidence type="ECO:0000313" key="2">
    <source>
        <dbReference type="Proteomes" id="UP000015106"/>
    </source>
</evidence>
<organism evidence="1 2">
    <name type="scientific">Triticum urartu</name>
    <name type="common">Red wild einkorn</name>
    <name type="synonym">Crithodium urartu</name>
    <dbReference type="NCBI Taxonomy" id="4572"/>
    <lineage>
        <taxon>Eukaryota</taxon>
        <taxon>Viridiplantae</taxon>
        <taxon>Streptophyta</taxon>
        <taxon>Embryophyta</taxon>
        <taxon>Tracheophyta</taxon>
        <taxon>Spermatophyta</taxon>
        <taxon>Magnoliopsida</taxon>
        <taxon>Liliopsida</taxon>
        <taxon>Poales</taxon>
        <taxon>Poaceae</taxon>
        <taxon>BOP clade</taxon>
        <taxon>Pooideae</taxon>
        <taxon>Triticodae</taxon>
        <taxon>Triticeae</taxon>
        <taxon>Triticinae</taxon>
        <taxon>Triticum</taxon>
    </lineage>
</organism>
<reference evidence="1" key="2">
    <citation type="submission" date="2018-03" db="EMBL/GenBank/DDBJ databases">
        <title>The Triticum urartu genome reveals the dynamic nature of wheat genome evolution.</title>
        <authorList>
            <person name="Ling H."/>
            <person name="Ma B."/>
            <person name="Shi X."/>
            <person name="Liu H."/>
            <person name="Dong L."/>
            <person name="Sun H."/>
            <person name="Cao Y."/>
            <person name="Gao Q."/>
            <person name="Zheng S."/>
            <person name="Li Y."/>
            <person name="Yu Y."/>
            <person name="Du H."/>
            <person name="Qi M."/>
            <person name="Li Y."/>
            <person name="Yu H."/>
            <person name="Cui Y."/>
            <person name="Wang N."/>
            <person name="Chen C."/>
            <person name="Wu H."/>
            <person name="Zhao Y."/>
            <person name="Zhang J."/>
            <person name="Li Y."/>
            <person name="Zhou W."/>
            <person name="Zhang B."/>
            <person name="Hu W."/>
            <person name="Eijk M."/>
            <person name="Tang J."/>
            <person name="Witsenboer H."/>
            <person name="Zhao S."/>
            <person name="Li Z."/>
            <person name="Zhang A."/>
            <person name="Wang D."/>
            <person name="Liang C."/>
        </authorList>
    </citation>
    <scope>NUCLEOTIDE SEQUENCE [LARGE SCALE GENOMIC DNA]</scope>
    <source>
        <strain evidence="1">cv. G1812</strain>
    </source>
</reference>
<dbReference type="Gramene" id="TuG1812G0200000689.01.T01">
    <property type="protein sequence ID" value="TuG1812G0200000689.01.T01"/>
    <property type="gene ID" value="TuG1812G0200000689.01"/>
</dbReference>
<dbReference type="Proteomes" id="UP000015106">
    <property type="component" value="Chromosome 2"/>
</dbReference>
<reference evidence="1" key="3">
    <citation type="submission" date="2022-06" db="UniProtKB">
        <authorList>
            <consortium name="EnsemblPlants"/>
        </authorList>
    </citation>
    <scope>IDENTIFICATION</scope>
</reference>
<sequence length="174" mass="18583">MLRFVGQWCSFGAKLISLDGLGGVWMLGGGPGGRRRGVRGRNLRLRCGPAAMVSRGTWLRVVGGAGVCRQGASTGVHHLPSFWPSVAASVDVVSFLKAPSRAPTPCIAPGENLICGSDSGGYPWSYPSRRLRLGVLASSWSISPPRWLQVVLRSSYYVCLVVSGWCDGARHLCI</sequence>
<keyword evidence="2" id="KW-1185">Reference proteome</keyword>
<evidence type="ECO:0000313" key="1">
    <source>
        <dbReference type="EnsemblPlants" id="TuG1812G0200000689.01.T01"/>
    </source>
</evidence>
<protein>
    <submittedName>
        <fullName evidence="1">Uncharacterized protein</fullName>
    </submittedName>
</protein>
<dbReference type="EnsemblPlants" id="TuG1812G0200000689.01.T01">
    <property type="protein sequence ID" value="TuG1812G0200000689.01.T01"/>
    <property type="gene ID" value="TuG1812G0200000689.01"/>
</dbReference>
<reference evidence="2" key="1">
    <citation type="journal article" date="2013" name="Nature">
        <title>Draft genome of the wheat A-genome progenitor Triticum urartu.</title>
        <authorList>
            <person name="Ling H.Q."/>
            <person name="Zhao S."/>
            <person name="Liu D."/>
            <person name="Wang J."/>
            <person name="Sun H."/>
            <person name="Zhang C."/>
            <person name="Fan H."/>
            <person name="Li D."/>
            <person name="Dong L."/>
            <person name="Tao Y."/>
            <person name="Gao C."/>
            <person name="Wu H."/>
            <person name="Li Y."/>
            <person name="Cui Y."/>
            <person name="Guo X."/>
            <person name="Zheng S."/>
            <person name="Wang B."/>
            <person name="Yu K."/>
            <person name="Liang Q."/>
            <person name="Yang W."/>
            <person name="Lou X."/>
            <person name="Chen J."/>
            <person name="Feng M."/>
            <person name="Jian J."/>
            <person name="Zhang X."/>
            <person name="Luo G."/>
            <person name="Jiang Y."/>
            <person name="Liu J."/>
            <person name="Wang Z."/>
            <person name="Sha Y."/>
            <person name="Zhang B."/>
            <person name="Wu H."/>
            <person name="Tang D."/>
            <person name="Shen Q."/>
            <person name="Xue P."/>
            <person name="Zou S."/>
            <person name="Wang X."/>
            <person name="Liu X."/>
            <person name="Wang F."/>
            <person name="Yang Y."/>
            <person name="An X."/>
            <person name="Dong Z."/>
            <person name="Zhang K."/>
            <person name="Zhang X."/>
            <person name="Luo M.C."/>
            <person name="Dvorak J."/>
            <person name="Tong Y."/>
            <person name="Wang J."/>
            <person name="Yang H."/>
            <person name="Li Z."/>
            <person name="Wang D."/>
            <person name="Zhang A."/>
            <person name="Wang J."/>
        </authorList>
    </citation>
    <scope>NUCLEOTIDE SEQUENCE</scope>
    <source>
        <strain evidence="2">cv. G1812</strain>
    </source>
</reference>
<dbReference type="AlphaFoldDB" id="A0A8R7P9T7"/>
<accession>A0A8R7P9T7</accession>